<feature type="region of interest" description="Disordered" evidence="1">
    <location>
        <begin position="247"/>
        <end position="304"/>
    </location>
</feature>
<dbReference type="EMBL" id="CADEPI010000083">
    <property type="protein sequence ID" value="CAB3373265.1"/>
    <property type="molecule type" value="Genomic_DNA"/>
</dbReference>
<organism evidence="2 3">
    <name type="scientific">Cloeon dipterum</name>
    <dbReference type="NCBI Taxonomy" id="197152"/>
    <lineage>
        <taxon>Eukaryota</taxon>
        <taxon>Metazoa</taxon>
        <taxon>Ecdysozoa</taxon>
        <taxon>Arthropoda</taxon>
        <taxon>Hexapoda</taxon>
        <taxon>Insecta</taxon>
        <taxon>Pterygota</taxon>
        <taxon>Palaeoptera</taxon>
        <taxon>Ephemeroptera</taxon>
        <taxon>Pisciforma</taxon>
        <taxon>Baetidae</taxon>
        <taxon>Cloeon</taxon>
    </lineage>
</organism>
<feature type="compositionally biased region" description="Acidic residues" evidence="1">
    <location>
        <begin position="261"/>
        <end position="281"/>
    </location>
</feature>
<reference evidence="2 3" key="1">
    <citation type="submission" date="2020-04" db="EMBL/GenBank/DDBJ databases">
        <authorList>
            <person name="Alioto T."/>
            <person name="Alioto T."/>
            <person name="Gomez Garrido J."/>
        </authorList>
    </citation>
    <scope>NUCLEOTIDE SEQUENCE [LARGE SCALE GENOMIC DNA]</scope>
</reference>
<evidence type="ECO:0000313" key="3">
    <source>
        <dbReference type="Proteomes" id="UP000494165"/>
    </source>
</evidence>
<sequence>MQDSLLMVTGLTMIAFANIAGGNYNISKANAGIKEEQTDVSDYNYEKKILFVSESMEELFFSGASEVLTLLTNEIGSNLNNFKEAVPNNLHLKRHLRNIIVENARAMLNISKVHSRLTRQVRKYVVRCCGSSSCSYSSRQNQRRTGFGNGYGFGNNGLGGYSPWNGFQSNSNVNRGSQGFASKAIAMVLPSGVSISCPGCAPGWQQNLNFGHGVGFIPISCPGCPAGWQQMLNMGPGVEFEEETTTVTTSTTEETTTVETTTEETTTEETTTEETTTEETTEAGGTTAAGKGGIGDLLGGLLGR</sequence>
<dbReference type="AlphaFoldDB" id="A0A8S1CZ09"/>
<dbReference type="Proteomes" id="UP000494165">
    <property type="component" value="Unassembled WGS sequence"/>
</dbReference>
<keyword evidence="3" id="KW-1185">Reference proteome</keyword>
<gene>
    <name evidence="2" type="ORF">CLODIP_2_CD03678</name>
</gene>
<comment type="caution">
    <text evidence="2">The sequence shown here is derived from an EMBL/GenBank/DDBJ whole genome shotgun (WGS) entry which is preliminary data.</text>
</comment>
<feature type="compositionally biased region" description="Gly residues" evidence="1">
    <location>
        <begin position="290"/>
        <end position="304"/>
    </location>
</feature>
<proteinExistence type="predicted"/>
<feature type="compositionally biased region" description="Low complexity" evidence="1">
    <location>
        <begin position="247"/>
        <end position="260"/>
    </location>
</feature>
<evidence type="ECO:0000313" key="2">
    <source>
        <dbReference type="EMBL" id="CAB3373265.1"/>
    </source>
</evidence>
<evidence type="ECO:0000256" key="1">
    <source>
        <dbReference type="SAM" id="MobiDB-lite"/>
    </source>
</evidence>
<name>A0A8S1CZ09_9INSE</name>
<accession>A0A8S1CZ09</accession>
<protein>
    <submittedName>
        <fullName evidence="2">Uncharacterized protein</fullName>
    </submittedName>
</protein>